<dbReference type="Pfam" id="PF03480">
    <property type="entry name" value="DctP"/>
    <property type="match status" value="1"/>
</dbReference>
<dbReference type="STRING" id="311410.LA5095_00894"/>
<gene>
    <name evidence="3" type="ORF">LA5096_04032</name>
</gene>
<evidence type="ECO:0000256" key="2">
    <source>
        <dbReference type="SAM" id="SignalP"/>
    </source>
</evidence>
<dbReference type="PANTHER" id="PTHR33376:SF15">
    <property type="entry name" value="BLL6794 PROTEIN"/>
    <property type="match status" value="1"/>
</dbReference>
<dbReference type="InterPro" id="IPR018389">
    <property type="entry name" value="DctP_fam"/>
</dbReference>
<dbReference type="NCBIfam" id="NF037995">
    <property type="entry name" value="TRAP_S1"/>
    <property type="match status" value="1"/>
</dbReference>
<feature type="signal peptide" evidence="2">
    <location>
        <begin position="1"/>
        <end position="24"/>
    </location>
</feature>
<evidence type="ECO:0000313" key="3">
    <source>
        <dbReference type="EMBL" id="CTQ74398.1"/>
    </source>
</evidence>
<dbReference type="RefSeq" id="WP_055112253.1">
    <property type="nucleotide sequence ID" value="NZ_CXWA01000005.1"/>
</dbReference>
<organism evidence="3 4">
    <name type="scientific">Roseibium album</name>
    <dbReference type="NCBI Taxonomy" id="311410"/>
    <lineage>
        <taxon>Bacteria</taxon>
        <taxon>Pseudomonadati</taxon>
        <taxon>Pseudomonadota</taxon>
        <taxon>Alphaproteobacteria</taxon>
        <taxon>Hyphomicrobiales</taxon>
        <taxon>Stappiaceae</taxon>
        <taxon>Roseibium</taxon>
    </lineage>
</organism>
<dbReference type="AlphaFoldDB" id="A0A0M7AH21"/>
<reference evidence="4" key="1">
    <citation type="submission" date="2015-07" db="EMBL/GenBank/DDBJ databases">
        <authorList>
            <person name="Rodrigo-Torres Lidia"/>
            <person name="Arahal R.David."/>
        </authorList>
    </citation>
    <scope>NUCLEOTIDE SEQUENCE [LARGE SCALE GENOMIC DNA]</scope>
    <source>
        <strain evidence="4">CECT 5096</strain>
    </source>
</reference>
<keyword evidence="4" id="KW-1185">Reference proteome</keyword>
<evidence type="ECO:0000256" key="1">
    <source>
        <dbReference type="ARBA" id="ARBA00022729"/>
    </source>
</evidence>
<evidence type="ECO:0000313" key="4">
    <source>
        <dbReference type="Proteomes" id="UP000049983"/>
    </source>
</evidence>
<dbReference type="CDD" id="cd13665">
    <property type="entry name" value="PBP2_TRAP_Dctp3_4"/>
    <property type="match status" value="1"/>
</dbReference>
<feature type="chain" id="PRO_5009788042" evidence="2">
    <location>
        <begin position="25"/>
        <end position="336"/>
    </location>
</feature>
<keyword evidence="1 2" id="KW-0732">Signal</keyword>
<keyword evidence="3" id="KW-0675">Receptor</keyword>
<dbReference type="GeneID" id="97671351"/>
<dbReference type="InterPro" id="IPR038404">
    <property type="entry name" value="TRAP_DctP_sf"/>
</dbReference>
<proteinExistence type="predicted"/>
<accession>A0A0M7AH21</accession>
<dbReference type="GO" id="GO:0055085">
    <property type="term" value="P:transmembrane transport"/>
    <property type="evidence" value="ECO:0007669"/>
    <property type="project" value="InterPro"/>
</dbReference>
<sequence length="336" mass="36458">MKSKSLLGAAAIALVSMMPLAVSAEELSVANFVPPQHHTNSVLFKWFGEEVDKRSGGTLTIKVYPAGQLGAGPVQQYKRAVEGVADITFGLQAYTPAIFPKTMLIIPPGKATTALEATERLLSVYDEHLADEYEDVKLLGVFTVAGNAWAATGDYSTLASLAGTKMVPYAAMTTPLVEALGAVPVQMPVTEMYTGLSTGTIDSTTATYNNMTPPWNFWDVSSHFIENVPVQFAVFFVAMNKERYLELSDEHRAIIDDLAGETFSMMGARSFHGADERSLEIMKSAPQMEKVSWVSVADEERAKMDAAVAEGMKAIFADYANRGIDNAEDIYNAINK</sequence>
<dbReference type="Proteomes" id="UP000049983">
    <property type="component" value="Unassembled WGS sequence"/>
</dbReference>
<dbReference type="EMBL" id="CXWC01000011">
    <property type="protein sequence ID" value="CTQ74398.1"/>
    <property type="molecule type" value="Genomic_DNA"/>
</dbReference>
<dbReference type="PANTHER" id="PTHR33376">
    <property type="match status" value="1"/>
</dbReference>
<name>A0A0M7AH21_9HYPH</name>
<dbReference type="Gene3D" id="3.40.190.170">
    <property type="entry name" value="Bacterial extracellular solute-binding protein, family 7"/>
    <property type="match status" value="1"/>
</dbReference>
<protein>
    <submittedName>
        <fullName evidence="3">TRAP transporter solute receptor, DctP family</fullName>
    </submittedName>
</protein>